<dbReference type="Proteomes" id="UP000298493">
    <property type="component" value="Unassembled WGS sequence"/>
</dbReference>
<dbReference type="Pfam" id="PF24864">
    <property type="entry name" value="DUF7730"/>
    <property type="match status" value="1"/>
</dbReference>
<accession>A0A4Z1NZ70</accession>
<dbReference type="InterPro" id="IPR056632">
    <property type="entry name" value="DUF7730"/>
</dbReference>
<sequence length="228" mass="26403">MIDFLELPGELRNKIYRYCFVLMDERSVKVRKSEKFSGTTINPLDATSQLLAVCRQVYTEAMPILYSENKFHFNKFDDLPCFRRVIGEKSAVCVTNIIISQYWQSVDFQELNITLFEPFLGLKKLCFKTYYHKLPPRISELQPGTIVSANSIFVELDSPHIDPVTAHWLIEKGLEVMIEVMFRVLRSGDQRAACFHYYRLIPTPKTSELNSSQIGANYDLEFISVPIL</sequence>
<reference evidence="2 3" key="1">
    <citation type="submission" date="2019-04" db="EMBL/GenBank/DDBJ databases">
        <title>High contiguity whole genome sequence and gene annotation resource for two Venturia nashicola isolates.</title>
        <authorList>
            <person name="Prokchorchik M."/>
            <person name="Won K."/>
            <person name="Lee Y."/>
            <person name="Choi E.D."/>
            <person name="Segonzac C."/>
            <person name="Sohn K.H."/>
        </authorList>
    </citation>
    <scope>NUCLEOTIDE SEQUENCE [LARGE SCALE GENOMIC DNA]</scope>
    <source>
        <strain evidence="2 3">PRI2</strain>
    </source>
</reference>
<evidence type="ECO:0000259" key="1">
    <source>
        <dbReference type="Pfam" id="PF24864"/>
    </source>
</evidence>
<name>A0A4Z1NZ70_9PEZI</name>
<dbReference type="OrthoDB" id="5413827at2759"/>
<dbReference type="EMBL" id="SNSC02000013">
    <property type="protein sequence ID" value="TID18938.1"/>
    <property type="molecule type" value="Genomic_DNA"/>
</dbReference>
<feature type="domain" description="DUF7730" evidence="1">
    <location>
        <begin position="47"/>
        <end position="87"/>
    </location>
</feature>
<comment type="caution">
    <text evidence="2">The sequence shown here is derived from an EMBL/GenBank/DDBJ whole genome shotgun (WGS) entry which is preliminary data.</text>
</comment>
<evidence type="ECO:0000313" key="3">
    <source>
        <dbReference type="Proteomes" id="UP000298493"/>
    </source>
</evidence>
<gene>
    <name evidence="2" type="ORF">E6O75_ATG06059</name>
</gene>
<dbReference type="AlphaFoldDB" id="A0A4Z1NZ70"/>
<keyword evidence="3" id="KW-1185">Reference proteome</keyword>
<evidence type="ECO:0000313" key="2">
    <source>
        <dbReference type="EMBL" id="TID18938.1"/>
    </source>
</evidence>
<proteinExistence type="predicted"/>
<dbReference type="PANTHER" id="PTHR38790:SF4">
    <property type="entry name" value="2EXR DOMAIN-CONTAINING PROTEIN"/>
    <property type="match status" value="1"/>
</dbReference>
<organism evidence="2 3">
    <name type="scientific">Venturia nashicola</name>
    <dbReference type="NCBI Taxonomy" id="86259"/>
    <lineage>
        <taxon>Eukaryota</taxon>
        <taxon>Fungi</taxon>
        <taxon>Dikarya</taxon>
        <taxon>Ascomycota</taxon>
        <taxon>Pezizomycotina</taxon>
        <taxon>Dothideomycetes</taxon>
        <taxon>Pleosporomycetidae</taxon>
        <taxon>Venturiales</taxon>
        <taxon>Venturiaceae</taxon>
        <taxon>Venturia</taxon>
    </lineage>
</organism>
<protein>
    <recommendedName>
        <fullName evidence="1">DUF7730 domain-containing protein</fullName>
    </recommendedName>
</protein>
<dbReference type="PANTHER" id="PTHR38790">
    <property type="entry name" value="2EXR DOMAIN-CONTAINING PROTEIN-RELATED"/>
    <property type="match status" value="1"/>
</dbReference>